<sequence>EPVTAPEPSSTGDTLAALSDTLILFDTNSSRAEQEPAPHPALSIGEPMTDDLLGFGDSLRMSPKMELL</sequence>
<dbReference type="AlphaFoldDB" id="A0A1A8LBX3"/>
<evidence type="ECO:0000256" key="1">
    <source>
        <dbReference type="SAM" id="MobiDB-lite"/>
    </source>
</evidence>
<accession>A0A1A8LBX3</accession>
<feature type="non-terminal residue" evidence="2">
    <location>
        <position position="68"/>
    </location>
</feature>
<reference evidence="2" key="2">
    <citation type="submission" date="2016-06" db="EMBL/GenBank/DDBJ databases">
        <title>The genome of a short-lived fish provides insights into sex chromosome evolution and the genetic control of aging.</title>
        <authorList>
            <person name="Reichwald K."/>
            <person name="Felder M."/>
            <person name="Petzold A."/>
            <person name="Koch P."/>
            <person name="Groth M."/>
            <person name="Platzer M."/>
        </authorList>
    </citation>
    <scope>NUCLEOTIDE SEQUENCE</scope>
    <source>
        <tissue evidence="2">Brain</tissue>
    </source>
</reference>
<protein>
    <submittedName>
        <fullName evidence="2">Zinc finger protein 185 (LIM domain)</fullName>
    </submittedName>
</protein>
<evidence type="ECO:0000313" key="2">
    <source>
        <dbReference type="EMBL" id="SBR41871.1"/>
    </source>
</evidence>
<proteinExistence type="predicted"/>
<name>A0A1A8LBX3_9TELE</name>
<dbReference type="EMBL" id="HAEF01004489">
    <property type="protein sequence ID" value="SBR41871.1"/>
    <property type="molecule type" value="Transcribed_RNA"/>
</dbReference>
<feature type="non-terminal residue" evidence="2">
    <location>
        <position position="1"/>
    </location>
</feature>
<feature type="region of interest" description="Disordered" evidence="1">
    <location>
        <begin position="27"/>
        <end position="48"/>
    </location>
</feature>
<organism evidence="2">
    <name type="scientific">Nothobranchius pienaari</name>
    <dbReference type="NCBI Taxonomy" id="704102"/>
    <lineage>
        <taxon>Eukaryota</taxon>
        <taxon>Metazoa</taxon>
        <taxon>Chordata</taxon>
        <taxon>Craniata</taxon>
        <taxon>Vertebrata</taxon>
        <taxon>Euteleostomi</taxon>
        <taxon>Actinopterygii</taxon>
        <taxon>Neopterygii</taxon>
        <taxon>Teleostei</taxon>
        <taxon>Neoteleostei</taxon>
        <taxon>Acanthomorphata</taxon>
        <taxon>Ovalentaria</taxon>
        <taxon>Atherinomorphae</taxon>
        <taxon>Cyprinodontiformes</taxon>
        <taxon>Nothobranchiidae</taxon>
        <taxon>Nothobranchius</taxon>
    </lineage>
</organism>
<gene>
    <name evidence="2" type="primary">ZNF185</name>
</gene>
<reference evidence="2" key="1">
    <citation type="submission" date="2016-05" db="EMBL/GenBank/DDBJ databases">
        <authorList>
            <person name="Lavstsen T."/>
            <person name="Jespersen J.S."/>
        </authorList>
    </citation>
    <scope>NUCLEOTIDE SEQUENCE</scope>
    <source>
        <tissue evidence="2">Brain</tissue>
    </source>
</reference>